<protein>
    <submittedName>
        <fullName evidence="2">Quinol monooxygenase</fullName>
    </submittedName>
</protein>
<dbReference type="GO" id="GO:0004497">
    <property type="term" value="F:monooxygenase activity"/>
    <property type="evidence" value="ECO:0007669"/>
    <property type="project" value="UniProtKB-KW"/>
</dbReference>
<dbReference type="InterPro" id="IPR011008">
    <property type="entry name" value="Dimeric_a/b-barrel"/>
</dbReference>
<keyword evidence="2" id="KW-0560">Oxidoreductase</keyword>
<evidence type="ECO:0000313" key="2">
    <source>
        <dbReference type="EMBL" id="GAA3889001.1"/>
    </source>
</evidence>
<dbReference type="Pfam" id="PF03992">
    <property type="entry name" value="ABM"/>
    <property type="match status" value="1"/>
</dbReference>
<gene>
    <name evidence="2" type="ORF">GCM10022405_13070</name>
</gene>
<keyword evidence="2" id="KW-0503">Monooxygenase</keyword>
<dbReference type="PANTHER" id="PTHR33336">
    <property type="entry name" value="QUINOL MONOOXYGENASE YGIN-RELATED"/>
    <property type="match status" value="1"/>
</dbReference>
<dbReference type="SUPFAM" id="SSF54909">
    <property type="entry name" value="Dimeric alpha+beta barrel"/>
    <property type="match status" value="1"/>
</dbReference>
<sequence>MEVRIVAILQAKPECVDAVSEAAHQAVEPSRAELGNLQYDLHSEPGKTGTFVFFERWASPEAVEKHNGTEHFKQLIAQLDGKLAHQEIKVLKQIA</sequence>
<dbReference type="Gene3D" id="3.30.70.100">
    <property type="match status" value="1"/>
</dbReference>
<organism evidence="2 3">
    <name type="scientific">Gibbsiella dentisursi</name>
    <dbReference type="NCBI Taxonomy" id="796890"/>
    <lineage>
        <taxon>Bacteria</taxon>
        <taxon>Pseudomonadati</taxon>
        <taxon>Pseudomonadota</taxon>
        <taxon>Gammaproteobacteria</taxon>
        <taxon>Enterobacterales</taxon>
        <taxon>Yersiniaceae</taxon>
        <taxon>Gibbsiella</taxon>
    </lineage>
</organism>
<keyword evidence="3" id="KW-1185">Reference proteome</keyword>
<comment type="caution">
    <text evidence="2">The sequence shown here is derived from an EMBL/GenBank/DDBJ whole genome shotgun (WGS) entry which is preliminary data.</text>
</comment>
<dbReference type="InterPro" id="IPR050744">
    <property type="entry name" value="AI-2_Isomerase_LsrG"/>
</dbReference>
<dbReference type="InterPro" id="IPR007138">
    <property type="entry name" value="ABM_dom"/>
</dbReference>
<accession>A0ABP7KWX2</accession>
<dbReference type="PROSITE" id="PS51725">
    <property type="entry name" value="ABM"/>
    <property type="match status" value="1"/>
</dbReference>
<dbReference type="Proteomes" id="UP001499994">
    <property type="component" value="Unassembled WGS sequence"/>
</dbReference>
<evidence type="ECO:0000313" key="3">
    <source>
        <dbReference type="Proteomes" id="UP001499994"/>
    </source>
</evidence>
<dbReference type="PANTHER" id="PTHR33336:SF3">
    <property type="entry name" value="ABM DOMAIN-CONTAINING PROTEIN"/>
    <property type="match status" value="1"/>
</dbReference>
<dbReference type="RefSeq" id="WP_279026704.1">
    <property type="nucleotide sequence ID" value="NZ_BAABDG010000002.1"/>
</dbReference>
<proteinExistence type="predicted"/>
<feature type="domain" description="ABM" evidence="1">
    <location>
        <begin position="3"/>
        <end position="91"/>
    </location>
</feature>
<name>A0ABP7KWX2_9GAMM</name>
<evidence type="ECO:0000259" key="1">
    <source>
        <dbReference type="PROSITE" id="PS51725"/>
    </source>
</evidence>
<dbReference type="EMBL" id="BAABDG010000002">
    <property type="protein sequence ID" value="GAA3889001.1"/>
    <property type="molecule type" value="Genomic_DNA"/>
</dbReference>
<reference evidence="3" key="1">
    <citation type="journal article" date="2019" name="Int. J. Syst. Evol. Microbiol.">
        <title>The Global Catalogue of Microorganisms (GCM) 10K type strain sequencing project: providing services to taxonomists for standard genome sequencing and annotation.</title>
        <authorList>
            <consortium name="The Broad Institute Genomics Platform"/>
            <consortium name="The Broad Institute Genome Sequencing Center for Infectious Disease"/>
            <person name="Wu L."/>
            <person name="Ma J."/>
        </authorList>
    </citation>
    <scope>NUCLEOTIDE SEQUENCE [LARGE SCALE GENOMIC DNA]</scope>
    <source>
        <strain evidence="3">JCM 17201</strain>
    </source>
</reference>